<dbReference type="OrthoDB" id="9804264at2"/>
<dbReference type="Proteomes" id="UP000184428">
    <property type="component" value="Unassembled WGS sequence"/>
</dbReference>
<dbReference type="GO" id="GO:0030170">
    <property type="term" value="F:pyridoxal phosphate binding"/>
    <property type="evidence" value="ECO:0007669"/>
    <property type="project" value="TreeGrafter"/>
</dbReference>
<dbReference type="RefSeq" id="WP_072917873.1">
    <property type="nucleotide sequence ID" value="NZ_FRDM01000009.1"/>
</dbReference>
<comment type="similarity">
    <text evidence="4">Belongs to the DegT/DnrJ/EryC1 family.</text>
</comment>
<dbReference type="CDD" id="cd00616">
    <property type="entry name" value="AHBA_syn"/>
    <property type="match status" value="1"/>
</dbReference>
<dbReference type="InterPro" id="IPR015421">
    <property type="entry name" value="PyrdxlP-dep_Trfase_major"/>
</dbReference>
<organism evidence="5 6">
    <name type="scientific">Geodermatophilus obscurus</name>
    <dbReference type="NCBI Taxonomy" id="1861"/>
    <lineage>
        <taxon>Bacteria</taxon>
        <taxon>Bacillati</taxon>
        <taxon>Actinomycetota</taxon>
        <taxon>Actinomycetes</taxon>
        <taxon>Geodermatophilales</taxon>
        <taxon>Geodermatophilaceae</taxon>
        <taxon>Geodermatophilus</taxon>
    </lineage>
</organism>
<dbReference type="EMBL" id="FRDM01000009">
    <property type="protein sequence ID" value="SHN74197.1"/>
    <property type="molecule type" value="Genomic_DNA"/>
</dbReference>
<dbReference type="PIRSF" id="PIRSF000390">
    <property type="entry name" value="PLP_StrS"/>
    <property type="match status" value="1"/>
</dbReference>
<evidence type="ECO:0000256" key="4">
    <source>
        <dbReference type="RuleBase" id="RU004508"/>
    </source>
</evidence>
<evidence type="ECO:0000313" key="5">
    <source>
        <dbReference type="EMBL" id="SHN74197.1"/>
    </source>
</evidence>
<evidence type="ECO:0000256" key="3">
    <source>
        <dbReference type="PIRSR" id="PIRSR000390-2"/>
    </source>
</evidence>
<comment type="cofactor">
    <cofactor evidence="1">
        <name>pyridoxal 5'-phosphate</name>
        <dbReference type="ChEBI" id="CHEBI:597326"/>
    </cofactor>
</comment>
<evidence type="ECO:0000256" key="2">
    <source>
        <dbReference type="PIRSR" id="PIRSR000390-1"/>
    </source>
</evidence>
<protein>
    <submittedName>
        <fullName evidence="5">dTDP-4-amino-4,6-dideoxygalactose transaminase</fullName>
    </submittedName>
</protein>
<gene>
    <name evidence="5" type="ORF">SAMN05660350_02171</name>
</gene>
<dbReference type="Gene3D" id="3.40.640.10">
    <property type="entry name" value="Type I PLP-dependent aspartate aminotransferase-like (Major domain)"/>
    <property type="match status" value="1"/>
</dbReference>
<dbReference type="SUPFAM" id="SSF53383">
    <property type="entry name" value="PLP-dependent transferases"/>
    <property type="match status" value="1"/>
</dbReference>
<dbReference type="PANTHER" id="PTHR30244">
    <property type="entry name" value="TRANSAMINASE"/>
    <property type="match status" value="1"/>
</dbReference>
<dbReference type="GO" id="GO:0008483">
    <property type="term" value="F:transaminase activity"/>
    <property type="evidence" value="ECO:0007669"/>
    <property type="project" value="TreeGrafter"/>
</dbReference>
<dbReference type="GO" id="GO:0000271">
    <property type="term" value="P:polysaccharide biosynthetic process"/>
    <property type="evidence" value="ECO:0007669"/>
    <property type="project" value="TreeGrafter"/>
</dbReference>
<dbReference type="Pfam" id="PF01041">
    <property type="entry name" value="DegT_DnrJ_EryC1"/>
    <property type="match status" value="1"/>
</dbReference>
<dbReference type="InterPro" id="IPR015424">
    <property type="entry name" value="PyrdxlP-dep_Trfase"/>
</dbReference>
<dbReference type="PANTHER" id="PTHR30244:SF34">
    <property type="entry name" value="DTDP-4-AMINO-4,6-DIDEOXYGALACTOSE TRANSAMINASE"/>
    <property type="match status" value="1"/>
</dbReference>
<feature type="active site" description="Proton acceptor" evidence="2">
    <location>
        <position position="181"/>
    </location>
</feature>
<proteinExistence type="inferred from homology"/>
<dbReference type="AlphaFoldDB" id="A0A1M7TTY4"/>
<reference evidence="5 6" key="1">
    <citation type="submission" date="2016-12" db="EMBL/GenBank/DDBJ databases">
        <authorList>
            <person name="Song W.-J."/>
            <person name="Kurnit D.M."/>
        </authorList>
    </citation>
    <scope>NUCLEOTIDE SEQUENCE [LARGE SCALE GENOMIC DNA]</scope>
    <source>
        <strain evidence="5 6">DSM 43162</strain>
    </source>
</reference>
<dbReference type="InterPro" id="IPR000653">
    <property type="entry name" value="DegT/StrS_aminotransferase"/>
</dbReference>
<evidence type="ECO:0000256" key="1">
    <source>
        <dbReference type="ARBA" id="ARBA00001933"/>
    </source>
</evidence>
<evidence type="ECO:0000313" key="6">
    <source>
        <dbReference type="Proteomes" id="UP000184428"/>
    </source>
</evidence>
<dbReference type="Gene3D" id="3.90.1150.10">
    <property type="entry name" value="Aspartate Aminotransferase, domain 1"/>
    <property type="match status" value="1"/>
</dbReference>
<dbReference type="InterPro" id="IPR015422">
    <property type="entry name" value="PyrdxlP-dep_Trfase_small"/>
</dbReference>
<keyword evidence="3 4" id="KW-0663">Pyridoxal phosphate</keyword>
<name>A0A1M7TTY4_9ACTN</name>
<feature type="modified residue" description="N6-(pyridoxal phosphate)lysine" evidence="3">
    <location>
        <position position="181"/>
    </location>
</feature>
<sequence>MNAPIPISAVAIGPDEEALVLEVLRSGRLTQGPKVEQLEQRFAAAHDVEHAVAVNSGTTALVAALQALGIGPGDEVITSPFTFVATLNAILESGATARFADVTEDFCLDVECARALVGERTRAVLPVHLYGLPADMPRFDELARERGLSIVEDAAQAHGARVDGRSVGSFGVGCFSFYATKNVMCAEGGMITTADADVADRLRLLRNHGMRVPYRYEVPGHNYRLTDLQAAIALPQLGRLQAINDARRAHAAHLSEGLRSVPGLRLPSVPTGREHVFHQYTVRVTADAPVDRDGVVAGLAQRGIRAGVYYPTLVHDHPGHRDHPRVVVDETPVAAQMTTEVVSLPVHPQLSRSDLDRIVAAVTEVLR</sequence>
<accession>A0A1M7TTY4</accession>